<protein>
    <submittedName>
        <fullName evidence="2">Uncharacterized protein</fullName>
    </submittedName>
</protein>
<keyword evidence="3" id="KW-1185">Reference proteome</keyword>
<accession>A0A0E0I7Y5</accession>
<proteinExistence type="predicted"/>
<organism evidence="2">
    <name type="scientific">Oryza nivara</name>
    <name type="common">Indian wild rice</name>
    <name type="synonym">Oryza sativa f. spontanea</name>
    <dbReference type="NCBI Taxonomy" id="4536"/>
    <lineage>
        <taxon>Eukaryota</taxon>
        <taxon>Viridiplantae</taxon>
        <taxon>Streptophyta</taxon>
        <taxon>Embryophyta</taxon>
        <taxon>Tracheophyta</taxon>
        <taxon>Spermatophyta</taxon>
        <taxon>Magnoliopsida</taxon>
        <taxon>Liliopsida</taxon>
        <taxon>Poales</taxon>
        <taxon>Poaceae</taxon>
        <taxon>BOP clade</taxon>
        <taxon>Oryzoideae</taxon>
        <taxon>Oryzeae</taxon>
        <taxon>Oryzinae</taxon>
        <taxon>Oryza</taxon>
    </lineage>
</organism>
<dbReference type="OMA" id="AMAMHAQ"/>
<evidence type="ECO:0000313" key="2">
    <source>
        <dbReference type="EnsemblPlants" id="ONIVA08G05010.1"/>
    </source>
</evidence>
<evidence type="ECO:0000256" key="1">
    <source>
        <dbReference type="SAM" id="MobiDB-lite"/>
    </source>
</evidence>
<dbReference type="Gramene" id="ONIVA08G05010.1">
    <property type="protein sequence ID" value="ONIVA08G05010.1"/>
    <property type="gene ID" value="ONIVA08G05010"/>
</dbReference>
<dbReference type="EnsemblPlants" id="ONIVA08G05010.1">
    <property type="protein sequence ID" value="ONIVA08G05010.1"/>
    <property type="gene ID" value="ONIVA08G05010"/>
</dbReference>
<reference evidence="2" key="1">
    <citation type="submission" date="2015-04" db="UniProtKB">
        <authorList>
            <consortium name="EnsemblPlants"/>
        </authorList>
    </citation>
    <scope>IDENTIFICATION</scope>
    <source>
        <strain evidence="2">SL10</strain>
    </source>
</reference>
<sequence>MCLGHREGGARPCQHIEEEEALGRATQEGVKALVCNAWGGGSSRAHLHLEEEALQDVARSRSSISSAHGGGKRSRKRGCCGKPKVYLAGSWKRHLGRRSLTSPVGRCHISRKTTTYGRLAGIHGDIYASPRDHICASLRNWALPIADPLFKTRFYSSFVCQPCLQFAVCRGCICFGFAMAMHAQMDMQVRDWSWSFSFQVALMSLMTQGRFTSVHPFLFMRLTFCCWP</sequence>
<feature type="compositionally biased region" description="Basic residues" evidence="1">
    <location>
        <begin position="70"/>
        <end position="79"/>
    </location>
</feature>
<dbReference type="Proteomes" id="UP000006591">
    <property type="component" value="Chromosome 8"/>
</dbReference>
<dbReference type="AlphaFoldDB" id="A0A0E0I7Y5"/>
<name>A0A0E0I7Y5_ORYNI</name>
<reference evidence="2" key="2">
    <citation type="submission" date="2018-04" db="EMBL/GenBank/DDBJ databases">
        <title>OnivRS2 (Oryza nivara Reference Sequence Version 2).</title>
        <authorList>
            <person name="Zhang J."/>
            <person name="Kudrna D."/>
            <person name="Lee S."/>
            <person name="Talag J."/>
            <person name="Rajasekar S."/>
            <person name="Welchert J."/>
            <person name="Hsing Y.-I."/>
            <person name="Wing R.A."/>
        </authorList>
    </citation>
    <scope>NUCLEOTIDE SEQUENCE [LARGE SCALE GENOMIC DNA]</scope>
    <source>
        <strain evidence="2">SL10</strain>
    </source>
</reference>
<dbReference type="HOGENOM" id="CLU_115606_0_0_1"/>
<evidence type="ECO:0000313" key="3">
    <source>
        <dbReference type="Proteomes" id="UP000006591"/>
    </source>
</evidence>
<feature type="region of interest" description="Disordered" evidence="1">
    <location>
        <begin position="60"/>
        <end position="79"/>
    </location>
</feature>